<evidence type="ECO:0000313" key="9">
    <source>
        <dbReference type="Proteomes" id="UP000265691"/>
    </source>
</evidence>
<feature type="transmembrane region" description="Helical" evidence="6">
    <location>
        <begin position="241"/>
        <end position="266"/>
    </location>
</feature>
<dbReference type="EMBL" id="NRHC01000073">
    <property type="protein sequence ID" value="RIY31961.1"/>
    <property type="molecule type" value="Genomic_DNA"/>
</dbReference>
<keyword evidence="2" id="KW-0813">Transport</keyword>
<evidence type="ECO:0000256" key="4">
    <source>
        <dbReference type="ARBA" id="ARBA00022989"/>
    </source>
</evidence>
<dbReference type="PROSITE" id="PS50850">
    <property type="entry name" value="MFS"/>
    <property type="match status" value="1"/>
</dbReference>
<evidence type="ECO:0000256" key="3">
    <source>
        <dbReference type="ARBA" id="ARBA00022692"/>
    </source>
</evidence>
<feature type="transmembrane region" description="Helical" evidence="6">
    <location>
        <begin position="393"/>
        <end position="416"/>
    </location>
</feature>
<feature type="transmembrane region" description="Helical" evidence="6">
    <location>
        <begin position="278"/>
        <end position="298"/>
    </location>
</feature>
<dbReference type="RefSeq" id="WP_119525430.1">
    <property type="nucleotide sequence ID" value="NZ_NRHC01000073.1"/>
</dbReference>
<dbReference type="PANTHER" id="PTHR23502">
    <property type="entry name" value="MAJOR FACILITATOR SUPERFAMILY"/>
    <property type="match status" value="1"/>
</dbReference>
<dbReference type="SUPFAM" id="SSF103473">
    <property type="entry name" value="MFS general substrate transporter"/>
    <property type="match status" value="1"/>
</dbReference>
<dbReference type="Proteomes" id="UP000265691">
    <property type="component" value="Unassembled WGS sequence"/>
</dbReference>
<dbReference type="InterPro" id="IPR020846">
    <property type="entry name" value="MFS_dom"/>
</dbReference>
<protein>
    <recommendedName>
        <fullName evidence="7">Major facilitator superfamily (MFS) profile domain-containing protein</fullName>
    </recommendedName>
</protein>
<feature type="transmembrane region" description="Helical" evidence="6">
    <location>
        <begin position="334"/>
        <end position="357"/>
    </location>
</feature>
<feature type="transmembrane region" description="Helical" evidence="6">
    <location>
        <begin position="310"/>
        <end position="328"/>
    </location>
</feature>
<feature type="domain" description="Major facilitator superfamily (MFS) profile" evidence="7">
    <location>
        <begin position="36"/>
        <end position="420"/>
    </location>
</feature>
<name>A0A3A1Y3D8_9GAMM</name>
<dbReference type="PANTHER" id="PTHR23502:SF132">
    <property type="entry name" value="POLYAMINE TRANSPORTER 2-RELATED"/>
    <property type="match status" value="1"/>
</dbReference>
<feature type="transmembrane region" description="Helical" evidence="6">
    <location>
        <begin position="369"/>
        <end position="387"/>
    </location>
</feature>
<feature type="transmembrane region" description="Helical" evidence="6">
    <location>
        <begin position="71"/>
        <end position="90"/>
    </location>
</feature>
<evidence type="ECO:0000259" key="7">
    <source>
        <dbReference type="PROSITE" id="PS50850"/>
    </source>
</evidence>
<evidence type="ECO:0000256" key="2">
    <source>
        <dbReference type="ARBA" id="ARBA00022448"/>
    </source>
</evidence>
<dbReference type="InterPro" id="IPR036259">
    <property type="entry name" value="MFS_trans_sf"/>
</dbReference>
<keyword evidence="5 6" id="KW-0472">Membrane</keyword>
<feature type="transmembrane region" description="Helical" evidence="6">
    <location>
        <begin position="34"/>
        <end position="59"/>
    </location>
</feature>
<evidence type="ECO:0000256" key="5">
    <source>
        <dbReference type="ARBA" id="ARBA00023136"/>
    </source>
</evidence>
<gene>
    <name evidence="8" type="ORF">CKF54_05840</name>
</gene>
<dbReference type="GO" id="GO:0022857">
    <property type="term" value="F:transmembrane transporter activity"/>
    <property type="evidence" value="ECO:0007669"/>
    <property type="project" value="InterPro"/>
</dbReference>
<evidence type="ECO:0000313" key="8">
    <source>
        <dbReference type="EMBL" id="RIY31961.1"/>
    </source>
</evidence>
<dbReference type="GO" id="GO:0005886">
    <property type="term" value="C:plasma membrane"/>
    <property type="evidence" value="ECO:0007669"/>
    <property type="project" value="TreeGrafter"/>
</dbReference>
<evidence type="ECO:0000256" key="6">
    <source>
        <dbReference type="SAM" id="Phobius"/>
    </source>
</evidence>
<dbReference type="AlphaFoldDB" id="A0A3A1Y3D8"/>
<feature type="transmembrane region" description="Helical" evidence="6">
    <location>
        <begin position="160"/>
        <end position="185"/>
    </location>
</feature>
<feature type="transmembrane region" description="Helical" evidence="6">
    <location>
        <begin position="191"/>
        <end position="210"/>
    </location>
</feature>
<comment type="caution">
    <text evidence="8">The sequence shown here is derived from an EMBL/GenBank/DDBJ whole genome shotgun (WGS) entry which is preliminary data.</text>
</comment>
<keyword evidence="3 6" id="KW-0812">Transmembrane</keyword>
<dbReference type="OrthoDB" id="9814303at2"/>
<organism evidence="8 9">
    <name type="scientific">Psittacicella hinzii</name>
    <dbReference type="NCBI Taxonomy" id="2028575"/>
    <lineage>
        <taxon>Bacteria</taxon>
        <taxon>Pseudomonadati</taxon>
        <taxon>Pseudomonadota</taxon>
        <taxon>Gammaproteobacteria</taxon>
        <taxon>Pasteurellales</taxon>
        <taxon>Psittacicellaceae</taxon>
        <taxon>Psittacicella</taxon>
    </lineage>
</organism>
<dbReference type="Gene3D" id="1.20.1720.10">
    <property type="entry name" value="Multidrug resistance protein D"/>
    <property type="match status" value="1"/>
</dbReference>
<keyword evidence="4 6" id="KW-1133">Transmembrane helix</keyword>
<accession>A0A3A1Y3D8</accession>
<sequence>MSTSNNIEAASTFKGVDYTSPHQQSLQSRIKSKLILLLILGIISVSAPVSNDALIPAILNLQDFFKVSLEQIQAIIPYFVIGLGIGQILWGPVIDRFGRKSVMVGLIVAAIVSNFIITYVTDYHSFLVMRVIQGIIYVGLGVIPSVVLKDIYSPREFIVYNAYLSTIFMFGPALAPLIGSVMMTVMPWQGIYHSLSVLLFVILLAFLKSIPETIDPEKKQPLHTWRILRNYGSILRTPPSVALIISITALEIAGIAIPTLLPATLIVDFGVTPTQSSMLLGVSILAIISGMLTNQYFVNRGARINNVWRVFSSLLLASIVFNISLFFIPHHISLIILGIALNGFFIGALNGTMYSVYLMRYENITGTALSLLLALMLILSGFILAPITHLPRYHGLTLISVMGASALTVGLINLIYQKVWGIAEDTPLTGH</sequence>
<reference evidence="8 9" key="1">
    <citation type="submission" date="2017-08" db="EMBL/GenBank/DDBJ databases">
        <title>Reclassification of Bisgaard taxon 37 and 44.</title>
        <authorList>
            <person name="Christensen H."/>
        </authorList>
    </citation>
    <scope>NUCLEOTIDE SEQUENCE [LARGE SCALE GENOMIC DNA]</scope>
    <source>
        <strain evidence="8 9">B96_3</strain>
    </source>
</reference>
<dbReference type="Pfam" id="PF07690">
    <property type="entry name" value="MFS_1"/>
    <property type="match status" value="1"/>
</dbReference>
<dbReference type="InterPro" id="IPR011701">
    <property type="entry name" value="MFS"/>
</dbReference>
<feature type="transmembrane region" description="Helical" evidence="6">
    <location>
        <begin position="127"/>
        <end position="148"/>
    </location>
</feature>
<feature type="transmembrane region" description="Helical" evidence="6">
    <location>
        <begin position="102"/>
        <end position="121"/>
    </location>
</feature>
<evidence type="ECO:0000256" key="1">
    <source>
        <dbReference type="ARBA" id="ARBA00004141"/>
    </source>
</evidence>
<comment type="subcellular location">
    <subcellularLocation>
        <location evidence="1">Membrane</location>
        <topology evidence="1">Multi-pass membrane protein</topology>
    </subcellularLocation>
</comment>
<proteinExistence type="predicted"/>
<keyword evidence="9" id="KW-1185">Reference proteome</keyword>